<dbReference type="Proteomes" id="UP000566711">
    <property type="component" value="Unassembled WGS sequence"/>
</dbReference>
<protein>
    <submittedName>
        <fullName evidence="1">DUF1853 family protein</fullName>
    </submittedName>
</protein>
<dbReference type="AlphaFoldDB" id="A0A7W2EFQ1"/>
<evidence type="ECO:0000313" key="1">
    <source>
        <dbReference type="EMBL" id="MBA5605093.1"/>
    </source>
</evidence>
<reference evidence="1 2" key="1">
    <citation type="submission" date="2020-07" db="EMBL/GenBank/DDBJ databases">
        <title>Novel species isolated from subtropical streams in China.</title>
        <authorList>
            <person name="Lu H."/>
        </authorList>
    </citation>
    <scope>NUCLEOTIDE SEQUENCE [LARGE SCALE GENOMIC DNA]</scope>
    <source>
        <strain evidence="1 2">FT3S</strain>
    </source>
</reference>
<dbReference type="InterPro" id="IPR015003">
    <property type="entry name" value="DUF1853"/>
</dbReference>
<proteinExistence type="predicted"/>
<name>A0A7W2EFQ1_9BURK</name>
<sequence length="363" mass="40172">MANCLWWPPTIRPTCCAFRKTRPRHGPTCVWPGPRVTTPPDASDDTCQARFERRWGHLSRSAVRALAWLLDAPDLLDPASPHWHGRIATLGAVTPAVSSWLAALEADPAPLEAALGQRSYSRLGLYAEKLMAFYFQQHGMLAAHGLQVRANRNDTVGEFDFLLRDGGRLLHWELATKFYLLDSAPPLDVDDGSFNCLIGPNLADTLGAKMRKILDKQLALASHPAAQALLPQPVDSAQALVKGWLFYPHGEWRALDGISQPHCHGFWFTLEESAALEGESFMLMPRLEWLAPMKAPLATAPVLDRAELRQALERHMAAVSTPQMVAVVAPHGGWWVERARGFVVPDDWRSQAAVRRLAGTLPS</sequence>
<comment type="caution">
    <text evidence="1">The sequence shown here is derived from an EMBL/GenBank/DDBJ whole genome shotgun (WGS) entry which is preliminary data.</text>
</comment>
<organism evidence="1 2">
    <name type="scientific">Rugamonas fusca</name>
    <dbReference type="NCBI Taxonomy" id="2758568"/>
    <lineage>
        <taxon>Bacteria</taxon>
        <taxon>Pseudomonadati</taxon>
        <taxon>Pseudomonadota</taxon>
        <taxon>Betaproteobacteria</taxon>
        <taxon>Burkholderiales</taxon>
        <taxon>Oxalobacteraceae</taxon>
        <taxon>Telluria group</taxon>
        <taxon>Rugamonas</taxon>
    </lineage>
</organism>
<accession>A0A7W2EFQ1</accession>
<dbReference type="EMBL" id="JACEZS010000004">
    <property type="protein sequence ID" value="MBA5605093.1"/>
    <property type="molecule type" value="Genomic_DNA"/>
</dbReference>
<dbReference type="Pfam" id="PF08907">
    <property type="entry name" value="DUF1853"/>
    <property type="match status" value="1"/>
</dbReference>
<evidence type="ECO:0000313" key="2">
    <source>
        <dbReference type="Proteomes" id="UP000566711"/>
    </source>
</evidence>
<gene>
    <name evidence="1" type="ORF">H3H36_06915</name>
</gene>
<keyword evidence="2" id="KW-1185">Reference proteome</keyword>